<name>A0ABN7P343_TIMPD</name>
<sequence length="24" mass="2644">MESPSQPLTTNVWQILPTNSPLSC</sequence>
<comment type="caution">
    <text evidence="1">The sequence shown here is derived from an EMBL/GenBank/DDBJ whole genome shotgun (WGS) entry which is preliminary data.</text>
</comment>
<evidence type="ECO:0000313" key="2">
    <source>
        <dbReference type="Proteomes" id="UP001153148"/>
    </source>
</evidence>
<proteinExistence type="predicted"/>
<dbReference type="Proteomes" id="UP001153148">
    <property type="component" value="Unassembled WGS sequence"/>
</dbReference>
<organism evidence="1 2">
    <name type="scientific">Timema podura</name>
    <name type="common">Walking stick</name>
    <dbReference type="NCBI Taxonomy" id="61482"/>
    <lineage>
        <taxon>Eukaryota</taxon>
        <taxon>Metazoa</taxon>
        <taxon>Ecdysozoa</taxon>
        <taxon>Arthropoda</taxon>
        <taxon>Hexapoda</taxon>
        <taxon>Insecta</taxon>
        <taxon>Pterygota</taxon>
        <taxon>Neoptera</taxon>
        <taxon>Polyneoptera</taxon>
        <taxon>Phasmatodea</taxon>
        <taxon>Timematodea</taxon>
        <taxon>Timematoidea</taxon>
        <taxon>Timematidae</taxon>
        <taxon>Timema</taxon>
    </lineage>
</organism>
<evidence type="ECO:0000313" key="1">
    <source>
        <dbReference type="EMBL" id="CAG2061511.1"/>
    </source>
</evidence>
<reference evidence="1" key="1">
    <citation type="submission" date="2021-03" db="EMBL/GenBank/DDBJ databases">
        <authorList>
            <person name="Tran Van P."/>
        </authorList>
    </citation>
    <scope>NUCLEOTIDE SEQUENCE</scope>
</reference>
<accession>A0ABN7P343</accession>
<dbReference type="EMBL" id="CAJPIN010016173">
    <property type="protein sequence ID" value="CAG2061511.1"/>
    <property type="molecule type" value="Genomic_DNA"/>
</dbReference>
<keyword evidence="2" id="KW-1185">Reference proteome</keyword>
<protein>
    <submittedName>
        <fullName evidence="1">Uncharacterized protein</fullName>
    </submittedName>
</protein>
<gene>
    <name evidence="1" type="ORF">TPAB3V08_LOCUS8465</name>
</gene>